<dbReference type="GeneID" id="30197626"/>
<keyword evidence="2" id="KW-0812">Transmembrane</keyword>
<name>A0A1E3PB52_WICAA</name>
<dbReference type="Proteomes" id="UP000094112">
    <property type="component" value="Unassembled WGS sequence"/>
</dbReference>
<proteinExistence type="predicted"/>
<protein>
    <submittedName>
        <fullName evidence="3">Uncharacterized protein</fullName>
    </submittedName>
</protein>
<evidence type="ECO:0000313" key="3">
    <source>
        <dbReference type="EMBL" id="ODQ62598.1"/>
    </source>
</evidence>
<keyword evidence="2" id="KW-0472">Membrane</keyword>
<evidence type="ECO:0000256" key="1">
    <source>
        <dbReference type="SAM" id="MobiDB-lite"/>
    </source>
</evidence>
<dbReference type="EMBL" id="KV454208">
    <property type="protein sequence ID" value="ODQ62598.1"/>
    <property type="molecule type" value="Genomic_DNA"/>
</dbReference>
<dbReference type="AlphaFoldDB" id="A0A1E3PB52"/>
<evidence type="ECO:0000313" key="4">
    <source>
        <dbReference type="Proteomes" id="UP000094112"/>
    </source>
</evidence>
<evidence type="ECO:0000256" key="2">
    <source>
        <dbReference type="SAM" id="Phobius"/>
    </source>
</evidence>
<sequence length="161" mass="18413">MSSHQYNLPNHHTNDDSLTTFSINDPQKTIGGVVEDLNVEENPISNIDDVVEDLNVEENQDHHRSFTIGQRLNYHYIPLLLFGTSIVLLLVPSTQGYGLSMLCESLVRYLIRGLEGRISEIPRNYPRNVVDVINYEYIPSVTTTVFIFLLYNYVFGGKYKS</sequence>
<dbReference type="RefSeq" id="XP_019041805.1">
    <property type="nucleotide sequence ID" value="XM_019180380.1"/>
</dbReference>
<keyword evidence="4" id="KW-1185">Reference proteome</keyword>
<gene>
    <name evidence="3" type="ORF">WICANDRAFT_103367</name>
</gene>
<accession>A0A1E3PB52</accession>
<reference evidence="3 4" key="1">
    <citation type="journal article" date="2016" name="Proc. Natl. Acad. Sci. U.S.A.">
        <title>Comparative genomics of biotechnologically important yeasts.</title>
        <authorList>
            <person name="Riley R."/>
            <person name="Haridas S."/>
            <person name="Wolfe K.H."/>
            <person name="Lopes M.R."/>
            <person name="Hittinger C.T."/>
            <person name="Goeker M."/>
            <person name="Salamov A.A."/>
            <person name="Wisecaver J.H."/>
            <person name="Long T.M."/>
            <person name="Calvey C.H."/>
            <person name="Aerts A.L."/>
            <person name="Barry K.W."/>
            <person name="Choi C."/>
            <person name="Clum A."/>
            <person name="Coughlan A.Y."/>
            <person name="Deshpande S."/>
            <person name="Douglass A.P."/>
            <person name="Hanson S.J."/>
            <person name="Klenk H.-P."/>
            <person name="LaButti K.M."/>
            <person name="Lapidus A."/>
            <person name="Lindquist E.A."/>
            <person name="Lipzen A.M."/>
            <person name="Meier-Kolthoff J.P."/>
            <person name="Ohm R.A."/>
            <person name="Otillar R.P."/>
            <person name="Pangilinan J.L."/>
            <person name="Peng Y."/>
            <person name="Rokas A."/>
            <person name="Rosa C.A."/>
            <person name="Scheuner C."/>
            <person name="Sibirny A.A."/>
            <person name="Slot J.C."/>
            <person name="Stielow J.B."/>
            <person name="Sun H."/>
            <person name="Kurtzman C.P."/>
            <person name="Blackwell M."/>
            <person name="Grigoriev I.V."/>
            <person name="Jeffries T.W."/>
        </authorList>
    </citation>
    <scope>NUCLEOTIDE SEQUENCE [LARGE SCALE GENOMIC DNA]</scope>
    <source>
        <strain evidence="4">ATCC 58044 / CBS 1984 / NCYC 433 / NRRL Y-366-8</strain>
    </source>
</reference>
<keyword evidence="2" id="KW-1133">Transmembrane helix</keyword>
<feature type="transmembrane region" description="Helical" evidence="2">
    <location>
        <begin position="137"/>
        <end position="155"/>
    </location>
</feature>
<organism evidence="3 4">
    <name type="scientific">Wickerhamomyces anomalus (strain ATCC 58044 / CBS 1984 / NCYC 433 / NRRL Y-366-8)</name>
    <name type="common">Yeast</name>
    <name type="synonym">Hansenula anomala</name>
    <dbReference type="NCBI Taxonomy" id="683960"/>
    <lineage>
        <taxon>Eukaryota</taxon>
        <taxon>Fungi</taxon>
        <taxon>Dikarya</taxon>
        <taxon>Ascomycota</taxon>
        <taxon>Saccharomycotina</taxon>
        <taxon>Saccharomycetes</taxon>
        <taxon>Phaffomycetales</taxon>
        <taxon>Wickerhamomycetaceae</taxon>
        <taxon>Wickerhamomyces</taxon>
    </lineage>
</organism>
<feature type="region of interest" description="Disordered" evidence="1">
    <location>
        <begin position="1"/>
        <end position="20"/>
    </location>
</feature>
<feature type="transmembrane region" description="Helical" evidence="2">
    <location>
        <begin position="72"/>
        <end position="91"/>
    </location>
</feature>